<dbReference type="RefSeq" id="WP_044182620.1">
    <property type="nucleotide sequence ID" value="NZ_JMCB01000002.1"/>
</dbReference>
<dbReference type="InterPro" id="IPR013702">
    <property type="entry name" value="FIST_domain_N"/>
</dbReference>
<accession>A0A085WTT5</accession>
<dbReference type="Pfam" id="PF10442">
    <property type="entry name" value="FIST_C"/>
    <property type="match status" value="1"/>
</dbReference>
<name>A0A085WTT5_9BACT</name>
<dbReference type="PATRIC" id="fig|394096.3.peg.877"/>
<comment type="caution">
    <text evidence="3">The sequence shown here is derived from an EMBL/GenBank/DDBJ whole genome shotgun (WGS) entry which is preliminary data.</text>
</comment>
<organism evidence="3 4">
    <name type="scientific">Hyalangium minutum</name>
    <dbReference type="NCBI Taxonomy" id="394096"/>
    <lineage>
        <taxon>Bacteria</taxon>
        <taxon>Pseudomonadati</taxon>
        <taxon>Myxococcota</taxon>
        <taxon>Myxococcia</taxon>
        <taxon>Myxococcales</taxon>
        <taxon>Cystobacterineae</taxon>
        <taxon>Archangiaceae</taxon>
        <taxon>Hyalangium</taxon>
    </lineage>
</organism>
<dbReference type="SMART" id="SM01204">
    <property type="entry name" value="FIST_C"/>
    <property type="match status" value="1"/>
</dbReference>
<gene>
    <name evidence="3" type="ORF">DB31_3228</name>
</gene>
<dbReference type="InterPro" id="IPR019494">
    <property type="entry name" value="FIST_C"/>
</dbReference>
<dbReference type="STRING" id="394096.DB31_3228"/>
<dbReference type="AlphaFoldDB" id="A0A085WTT5"/>
<keyword evidence="4" id="KW-1185">Reference proteome</keyword>
<dbReference type="SMART" id="SM00897">
    <property type="entry name" value="FIST"/>
    <property type="match status" value="1"/>
</dbReference>
<dbReference type="Proteomes" id="UP000028725">
    <property type="component" value="Unassembled WGS sequence"/>
</dbReference>
<evidence type="ECO:0000313" key="3">
    <source>
        <dbReference type="EMBL" id="KFE71098.1"/>
    </source>
</evidence>
<sequence>MAQVKMQTARSTEKEPVAAAEDLMKQLGSITPKLVMMFASRERDQSALNRAVRERLPKGCRLVGATTAGELDNTGIHSGSVVLGALYGDFDVGVGLGTGLSLDAVSAGGNAIKKACEELGVRQADLDPRKYVGLVIDDGFRYKKEELLLGILEKNQTLVLVGGGASDDNRDISKQSSQLHVDGEVATDAVLVALFRTNAPFAALRSHWYIPTGERMTITKVDETHTRALEIDGKPAAQRYADLLGCQPSELEFGTPKGFAVRPTALRVGREYFIRAPWKPILEDNSILFANLLEEGSELELMKIGDMAGMTKSFFTEELPRRVHNPQAVLLFHCGGRMWYASATGKVPELAETLRSAPTAAGMNVHFEIYSGFHINTTLTVLAFGSN</sequence>
<evidence type="ECO:0000259" key="1">
    <source>
        <dbReference type="SMART" id="SM00897"/>
    </source>
</evidence>
<feature type="domain" description="FIST" evidence="1">
    <location>
        <begin position="31"/>
        <end position="235"/>
    </location>
</feature>
<evidence type="ECO:0000313" key="4">
    <source>
        <dbReference type="Proteomes" id="UP000028725"/>
    </source>
</evidence>
<proteinExistence type="predicted"/>
<evidence type="ECO:0000259" key="2">
    <source>
        <dbReference type="SMART" id="SM01204"/>
    </source>
</evidence>
<feature type="domain" description="FIST C-domain" evidence="2">
    <location>
        <begin position="236"/>
        <end position="372"/>
    </location>
</feature>
<dbReference type="PANTHER" id="PTHR40252:SF2">
    <property type="entry name" value="BLR0328 PROTEIN"/>
    <property type="match status" value="1"/>
</dbReference>
<dbReference type="Pfam" id="PF08495">
    <property type="entry name" value="FIST"/>
    <property type="match status" value="1"/>
</dbReference>
<evidence type="ECO:0008006" key="5">
    <source>
        <dbReference type="Google" id="ProtNLM"/>
    </source>
</evidence>
<reference evidence="3 4" key="1">
    <citation type="submission" date="2014-04" db="EMBL/GenBank/DDBJ databases">
        <title>Genome assembly of Hyalangium minutum DSM 14724.</title>
        <authorList>
            <person name="Sharma G."/>
            <person name="Subramanian S."/>
        </authorList>
    </citation>
    <scope>NUCLEOTIDE SEQUENCE [LARGE SCALE GENOMIC DNA]</scope>
    <source>
        <strain evidence="3 4">DSM 14724</strain>
    </source>
</reference>
<dbReference type="PANTHER" id="PTHR40252">
    <property type="entry name" value="BLR0328 PROTEIN"/>
    <property type="match status" value="1"/>
</dbReference>
<dbReference type="EMBL" id="JMCB01000002">
    <property type="protein sequence ID" value="KFE71098.1"/>
    <property type="molecule type" value="Genomic_DNA"/>
</dbReference>
<protein>
    <recommendedName>
        <fullName evidence="5">FIST domain-containing protein</fullName>
    </recommendedName>
</protein>
<dbReference type="OrthoDB" id="9807948at2"/>